<dbReference type="AlphaFoldDB" id="A0A9D1EYZ8"/>
<gene>
    <name evidence="2" type="ORF">IAC10_05515</name>
</gene>
<dbReference type="EMBL" id="DVIU01000114">
    <property type="protein sequence ID" value="HIS36072.1"/>
    <property type="molecule type" value="Genomic_DNA"/>
</dbReference>
<dbReference type="Gene3D" id="6.10.250.2410">
    <property type="match status" value="1"/>
</dbReference>
<organism evidence="2 3">
    <name type="scientific">Candidatus Scatousia excrementigallinarum</name>
    <dbReference type="NCBI Taxonomy" id="2840935"/>
    <lineage>
        <taxon>Bacteria</taxon>
        <taxon>Candidatus Scatousia</taxon>
    </lineage>
</organism>
<evidence type="ECO:0000313" key="2">
    <source>
        <dbReference type="EMBL" id="HIS36072.1"/>
    </source>
</evidence>
<reference evidence="2" key="2">
    <citation type="journal article" date="2021" name="PeerJ">
        <title>Extensive microbial diversity within the chicken gut microbiome revealed by metagenomics and culture.</title>
        <authorList>
            <person name="Gilroy R."/>
            <person name="Ravi A."/>
            <person name="Getino M."/>
            <person name="Pursley I."/>
            <person name="Horton D.L."/>
            <person name="Alikhan N.F."/>
            <person name="Baker D."/>
            <person name="Gharbi K."/>
            <person name="Hall N."/>
            <person name="Watson M."/>
            <person name="Adriaenssens E.M."/>
            <person name="Foster-Nyarko E."/>
            <person name="Jarju S."/>
            <person name="Secka A."/>
            <person name="Antonio M."/>
            <person name="Oren A."/>
            <person name="Chaudhuri R.R."/>
            <person name="La Ragione R."/>
            <person name="Hildebrand F."/>
            <person name="Pallen M.J."/>
        </authorList>
    </citation>
    <scope>NUCLEOTIDE SEQUENCE</scope>
    <source>
        <strain evidence="2">6276</strain>
    </source>
</reference>
<proteinExistence type="predicted"/>
<protein>
    <recommendedName>
        <fullName evidence="1">Segregation and condensation protein A</fullName>
    </recommendedName>
</protein>
<reference evidence="2" key="1">
    <citation type="submission" date="2020-10" db="EMBL/GenBank/DDBJ databases">
        <authorList>
            <person name="Gilroy R."/>
        </authorList>
    </citation>
    <scope>NUCLEOTIDE SEQUENCE</scope>
    <source>
        <strain evidence="2">6276</strain>
    </source>
</reference>
<dbReference type="InterPro" id="IPR023093">
    <property type="entry name" value="ScpA-like_C"/>
</dbReference>
<evidence type="ECO:0000256" key="1">
    <source>
        <dbReference type="ARBA" id="ARBA00044777"/>
    </source>
</evidence>
<dbReference type="InterPro" id="IPR003768">
    <property type="entry name" value="ScpA"/>
</dbReference>
<dbReference type="PANTHER" id="PTHR33969">
    <property type="entry name" value="SEGREGATION AND CONDENSATION PROTEIN A"/>
    <property type="match status" value="1"/>
</dbReference>
<dbReference type="Pfam" id="PF02616">
    <property type="entry name" value="SMC_ScpA"/>
    <property type="match status" value="1"/>
</dbReference>
<evidence type="ECO:0000313" key="3">
    <source>
        <dbReference type="Proteomes" id="UP000823928"/>
    </source>
</evidence>
<sequence>MSTEAAVLSYNQIDLPEIEKHVDNEGIGFLVNMAKAGKIDPWNINIVDITDKYLAHLCEMKSQNLRLTGRTLLFASVLLNMKSRVLDGVDVLQFQDEPENNLEYDDDGFIVEYPEEDYIPTANAMTIDDVLQRRTSVRLNRNRVVTLRDLIRQLEFYEKLEKKQSLKQAHERAKNRVRSYARFTPDDIINLAHEEYIEDCVLRLKENLGQIFEREDRIELNELTLLGMDKISAYIALLFLSAETDYELVQEEFYSDLYVVRGGHGTVESAD</sequence>
<dbReference type="PANTHER" id="PTHR33969:SF2">
    <property type="entry name" value="SEGREGATION AND CONDENSATION PROTEIN A"/>
    <property type="match status" value="1"/>
</dbReference>
<comment type="caution">
    <text evidence="2">The sequence shown here is derived from an EMBL/GenBank/DDBJ whole genome shotgun (WGS) entry which is preliminary data.</text>
</comment>
<dbReference type="Proteomes" id="UP000823928">
    <property type="component" value="Unassembled WGS sequence"/>
</dbReference>
<dbReference type="Gene3D" id="1.10.10.580">
    <property type="entry name" value="Structural maintenance of chromosome 1. Chain E"/>
    <property type="match status" value="1"/>
</dbReference>
<accession>A0A9D1EYZ8</accession>
<name>A0A9D1EYZ8_9BACT</name>